<dbReference type="Gene3D" id="2.40.30.170">
    <property type="match status" value="1"/>
</dbReference>
<sequence>MRFLRRSLVGIFLLSVTLALFALAGRTVFDAVETRMNAEPRAFPQRERVIAVNVVDFTPESIIPELDVFGELRSQRTLDLRASVGGTVVSVADNFVEGGTVAADEVLLRVDPTDAQSALARAQADLQDGLAEVRDAERALNLAEDELAAAEDQVTLRTQALERQRDLAGRGVVTAAALEDAELAASAARAAVLSRRQSVAQAEARIDSAQTELSRIRIDLDEAERTLGDTEIRAAFAGTLSGVSVIEGGRITSNELLAQLIDPSRLEVAFRVSTSQYARLLDAEGALRQSPVTVTLDVSGVDLTARGVLSRESAGVAEGQTGRLLFARLDAAPAFRPGDFVTVTIAEPALERVARLPATAVAADGTVLVVGEGERLELAQVELLRRQGDDVIVRGTDLGGSMVVAERSPLLGAGIKVRPILPGGASALPEGPQTLRLEPDRRARLKAFVEGSRMPDEAKSRILAQLEEEEVSAEVVARLESRMGS</sequence>
<dbReference type="GO" id="GO:0015562">
    <property type="term" value="F:efflux transmembrane transporter activity"/>
    <property type="evidence" value="ECO:0007669"/>
    <property type="project" value="TreeGrafter"/>
</dbReference>
<dbReference type="EMBL" id="FWFZ01000002">
    <property type="protein sequence ID" value="SLN21858.1"/>
    <property type="molecule type" value="Genomic_DNA"/>
</dbReference>
<dbReference type="AlphaFoldDB" id="A0A1Y5RNQ9"/>
<evidence type="ECO:0000256" key="1">
    <source>
        <dbReference type="SAM" id="Coils"/>
    </source>
</evidence>
<reference evidence="2 3" key="1">
    <citation type="submission" date="2017-03" db="EMBL/GenBank/DDBJ databases">
        <authorList>
            <person name="Afonso C.L."/>
            <person name="Miller P.J."/>
            <person name="Scott M.A."/>
            <person name="Spackman E."/>
            <person name="Goraichik I."/>
            <person name="Dimitrov K.M."/>
            <person name="Suarez D.L."/>
            <person name="Swayne D.E."/>
        </authorList>
    </citation>
    <scope>NUCLEOTIDE SEQUENCE [LARGE SCALE GENOMIC DNA]</scope>
    <source>
        <strain evidence="2 3">CECT 7023</strain>
    </source>
</reference>
<feature type="coiled-coil region" evidence="1">
    <location>
        <begin position="119"/>
        <end position="153"/>
    </location>
</feature>
<dbReference type="Gene3D" id="2.40.420.20">
    <property type="match status" value="1"/>
</dbReference>
<gene>
    <name evidence="2" type="primary">mdtE_1</name>
    <name evidence="2" type="ORF">ROA7023_00600</name>
</gene>
<evidence type="ECO:0000313" key="2">
    <source>
        <dbReference type="EMBL" id="SLN21858.1"/>
    </source>
</evidence>
<protein>
    <submittedName>
        <fullName evidence="2">Multidrug resistance protein MdtE</fullName>
    </submittedName>
</protein>
<accession>A0A1Y5RNQ9</accession>
<dbReference type="SUPFAM" id="SSF111369">
    <property type="entry name" value="HlyD-like secretion proteins"/>
    <property type="match status" value="2"/>
</dbReference>
<keyword evidence="1" id="KW-0175">Coiled coil</keyword>
<feature type="coiled-coil region" evidence="1">
    <location>
        <begin position="199"/>
        <end position="233"/>
    </location>
</feature>
<dbReference type="GO" id="GO:1990281">
    <property type="term" value="C:efflux pump complex"/>
    <property type="evidence" value="ECO:0007669"/>
    <property type="project" value="TreeGrafter"/>
</dbReference>
<name>A0A1Y5RNQ9_9RHOB</name>
<dbReference type="RefSeq" id="WP_085877519.1">
    <property type="nucleotide sequence ID" value="NZ_FWFZ01000002.1"/>
</dbReference>
<dbReference type="PANTHER" id="PTHR30469:SF15">
    <property type="entry name" value="HLYD FAMILY OF SECRETION PROTEINS"/>
    <property type="match status" value="1"/>
</dbReference>
<organism evidence="2 3">
    <name type="scientific">Roseisalinus antarcticus</name>
    <dbReference type="NCBI Taxonomy" id="254357"/>
    <lineage>
        <taxon>Bacteria</taxon>
        <taxon>Pseudomonadati</taxon>
        <taxon>Pseudomonadota</taxon>
        <taxon>Alphaproteobacteria</taxon>
        <taxon>Rhodobacterales</taxon>
        <taxon>Roseobacteraceae</taxon>
        <taxon>Roseisalinus</taxon>
    </lineage>
</organism>
<keyword evidence="3" id="KW-1185">Reference proteome</keyword>
<dbReference type="OrthoDB" id="7626141at2"/>
<evidence type="ECO:0000313" key="3">
    <source>
        <dbReference type="Proteomes" id="UP000193900"/>
    </source>
</evidence>
<dbReference type="Proteomes" id="UP000193900">
    <property type="component" value="Unassembled WGS sequence"/>
</dbReference>
<proteinExistence type="predicted"/>
<dbReference type="PANTHER" id="PTHR30469">
    <property type="entry name" value="MULTIDRUG RESISTANCE PROTEIN MDTA"/>
    <property type="match status" value="1"/>
</dbReference>
<dbReference type="Gene3D" id="2.40.50.100">
    <property type="match status" value="1"/>
</dbReference>
<dbReference type="Gene3D" id="1.10.287.470">
    <property type="entry name" value="Helix hairpin bin"/>
    <property type="match status" value="1"/>
</dbReference>